<proteinExistence type="predicted"/>
<evidence type="ECO:0000313" key="2">
    <source>
        <dbReference type="EMBL" id="GBM47419.1"/>
    </source>
</evidence>
<protein>
    <recommendedName>
        <fullName evidence="1">RNase H type-1 domain-containing protein</fullName>
    </recommendedName>
</protein>
<organism evidence="2 3">
    <name type="scientific">Araneus ventricosus</name>
    <name type="common">Orbweaver spider</name>
    <name type="synonym">Epeira ventricosa</name>
    <dbReference type="NCBI Taxonomy" id="182803"/>
    <lineage>
        <taxon>Eukaryota</taxon>
        <taxon>Metazoa</taxon>
        <taxon>Ecdysozoa</taxon>
        <taxon>Arthropoda</taxon>
        <taxon>Chelicerata</taxon>
        <taxon>Arachnida</taxon>
        <taxon>Araneae</taxon>
        <taxon>Araneomorphae</taxon>
        <taxon>Entelegynae</taxon>
        <taxon>Araneoidea</taxon>
        <taxon>Araneidae</taxon>
        <taxon>Araneus</taxon>
    </lineage>
</organism>
<dbReference type="Gene3D" id="3.30.420.10">
    <property type="entry name" value="Ribonuclease H-like superfamily/Ribonuclease H"/>
    <property type="match status" value="1"/>
</dbReference>
<evidence type="ECO:0000259" key="1">
    <source>
        <dbReference type="PROSITE" id="PS50879"/>
    </source>
</evidence>
<dbReference type="EMBL" id="BGPR01001179">
    <property type="protein sequence ID" value="GBM47419.1"/>
    <property type="molecule type" value="Genomic_DNA"/>
</dbReference>
<dbReference type="SUPFAM" id="SSF53098">
    <property type="entry name" value="Ribonuclease H-like"/>
    <property type="match status" value="1"/>
</dbReference>
<dbReference type="CDD" id="cd09276">
    <property type="entry name" value="Rnase_HI_RT_non_LTR"/>
    <property type="match status" value="1"/>
</dbReference>
<dbReference type="AlphaFoldDB" id="A0A4Y2G4A5"/>
<accession>A0A4Y2G4A5</accession>
<dbReference type="GO" id="GO:0003676">
    <property type="term" value="F:nucleic acid binding"/>
    <property type="evidence" value="ECO:0007669"/>
    <property type="project" value="InterPro"/>
</dbReference>
<sequence>MRSTEAQDILNIENLDKFVDISEIPPEYKLIDITETKGEHIYDVYTDGSRINSDTGLAVYIFKNNTSTEEYLFRLGSCNTVFQAELAAIDFTAGWVLRNNAKIDIFTDTQSSIDAIKSAKLISEFVNNIKRNIFNARQLISVTWGKAHVGNPGNEHADRQAKFATEKGVQLNYPAPCTYVTLKINQYIMGEWEEYWKNHESNSILRVRTYLDKVDK</sequence>
<reference evidence="2 3" key="1">
    <citation type="journal article" date="2019" name="Sci. Rep.">
        <title>Orb-weaving spider Araneus ventricosus genome elucidates the spidroin gene catalogue.</title>
        <authorList>
            <person name="Kono N."/>
            <person name="Nakamura H."/>
            <person name="Ohtoshi R."/>
            <person name="Moran D.A.P."/>
            <person name="Shinohara A."/>
            <person name="Yoshida Y."/>
            <person name="Fujiwara M."/>
            <person name="Mori M."/>
            <person name="Tomita M."/>
            <person name="Arakawa K."/>
        </authorList>
    </citation>
    <scope>NUCLEOTIDE SEQUENCE [LARGE SCALE GENOMIC DNA]</scope>
</reference>
<comment type="caution">
    <text evidence="2">The sequence shown here is derived from an EMBL/GenBank/DDBJ whole genome shotgun (WGS) entry which is preliminary data.</text>
</comment>
<gene>
    <name evidence="2" type="ORF">AVEN_175598_1</name>
</gene>
<dbReference type="PROSITE" id="PS50879">
    <property type="entry name" value="RNASE_H_1"/>
    <property type="match status" value="1"/>
</dbReference>
<dbReference type="GO" id="GO:0004523">
    <property type="term" value="F:RNA-DNA hybrid ribonuclease activity"/>
    <property type="evidence" value="ECO:0007669"/>
    <property type="project" value="InterPro"/>
</dbReference>
<dbReference type="Pfam" id="PF00075">
    <property type="entry name" value="RNase_H"/>
    <property type="match status" value="1"/>
</dbReference>
<name>A0A4Y2G4A5_ARAVE</name>
<dbReference type="Proteomes" id="UP000499080">
    <property type="component" value="Unassembled WGS sequence"/>
</dbReference>
<dbReference type="InterPro" id="IPR002156">
    <property type="entry name" value="RNaseH_domain"/>
</dbReference>
<feature type="domain" description="RNase H type-1" evidence="1">
    <location>
        <begin position="38"/>
        <end position="166"/>
    </location>
</feature>
<dbReference type="OrthoDB" id="6437652at2759"/>
<keyword evidence="3" id="KW-1185">Reference proteome</keyword>
<evidence type="ECO:0000313" key="3">
    <source>
        <dbReference type="Proteomes" id="UP000499080"/>
    </source>
</evidence>
<dbReference type="InterPro" id="IPR012337">
    <property type="entry name" value="RNaseH-like_sf"/>
</dbReference>
<dbReference type="InterPro" id="IPR036397">
    <property type="entry name" value="RNaseH_sf"/>
</dbReference>